<proteinExistence type="predicted"/>
<dbReference type="EMBL" id="CMVM020000035">
    <property type="status" value="NOT_ANNOTATED_CDS"/>
    <property type="molecule type" value="Genomic_DNA"/>
</dbReference>
<accession>A0A8R1XVG4</accession>
<name>A0A8R1XVG4_ONCVO</name>
<dbReference type="Proteomes" id="UP000024404">
    <property type="component" value="Unassembled WGS sequence"/>
</dbReference>
<evidence type="ECO:0000313" key="1">
    <source>
        <dbReference type="EnsemblMetazoa" id="OVOC1293.1"/>
    </source>
</evidence>
<reference evidence="2" key="1">
    <citation type="submission" date="2013-10" db="EMBL/GenBank/DDBJ databases">
        <title>Genome sequencing of Onchocerca volvulus.</title>
        <authorList>
            <person name="Cotton J."/>
            <person name="Tsai J."/>
            <person name="Stanley E."/>
            <person name="Tracey A."/>
            <person name="Holroyd N."/>
            <person name="Lustigman S."/>
            <person name="Berriman M."/>
        </authorList>
    </citation>
    <scope>NUCLEOTIDE SEQUENCE</scope>
</reference>
<reference evidence="1" key="2">
    <citation type="submission" date="2022-06" db="UniProtKB">
        <authorList>
            <consortium name="EnsemblMetazoa"/>
        </authorList>
    </citation>
    <scope>IDENTIFICATION</scope>
</reference>
<organism evidence="1 2">
    <name type="scientific">Onchocerca volvulus</name>
    <dbReference type="NCBI Taxonomy" id="6282"/>
    <lineage>
        <taxon>Eukaryota</taxon>
        <taxon>Metazoa</taxon>
        <taxon>Ecdysozoa</taxon>
        <taxon>Nematoda</taxon>
        <taxon>Chromadorea</taxon>
        <taxon>Rhabditida</taxon>
        <taxon>Spirurina</taxon>
        <taxon>Spiruromorpha</taxon>
        <taxon>Filarioidea</taxon>
        <taxon>Onchocercidae</taxon>
        <taxon>Onchocerca</taxon>
    </lineage>
</organism>
<dbReference type="EnsemblMetazoa" id="OVOC1293.1">
    <property type="protein sequence ID" value="OVOC1293.1"/>
    <property type="gene ID" value="WBGene00238102"/>
</dbReference>
<keyword evidence="2" id="KW-1185">Reference proteome</keyword>
<sequence length="201" mass="22602">MRVWASTANARRFVEVSGEYPQYFNIPAAYMRKHGHCFGDEWWISKEDEGDDNENRLLPSLAREEDELSSVSDSVDEKLAVLIYSFSRLRIVNEAVENHKGAVADGGLANSNETAKAAGNFQPTIRLKVSPDEFLEQLRALTAVGSISVDFKISDCDRSFPSVKGGRLHAARLHRKNDFEFLAAGAKMNGRYLLDFSFLYF</sequence>
<evidence type="ECO:0000313" key="2">
    <source>
        <dbReference type="Proteomes" id="UP000024404"/>
    </source>
</evidence>
<protein>
    <submittedName>
        <fullName evidence="1">Uncharacterized protein</fullName>
    </submittedName>
</protein>
<dbReference type="AlphaFoldDB" id="A0A8R1XVG4"/>